<evidence type="ECO:0000313" key="6">
    <source>
        <dbReference type="EMBL" id="MBU8868493.1"/>
    </source>
</evidence>
<dbReference type="Proteomes" id="UP000824166">
    <property type="component" value="Unassembled WGS sequence"/>
</dbReference>
<evidence type="ECO:0000313" key="7">
    <source>
        <dbReference type="Proteomes" id="UP000824166"/>
    </source>
</evidence>
<dbReference type="InterPro" id="IPR001055">
    <property type="entry name" value="Adrenodoxin-like"/>
</dbReference>
<keyword evidence="2" id="KW-0479">Metal-binding</keyword>
<evidence type="ECO:0000256" key="4">
    <source>
        <dbReference type="ARBA" id="ARBA00023014"/>
    </source>
</evidence>
<keyword evidence="3" id="KW-0408">Iron</keyword>
<evidence type="ECO:0000259" key="5">
    <source>
        <dbReference type="PROSITE" id="PS51085"/>
    </source>
</evidence>
<keyword evidence="1" id="KW-0001">2Fe-2S</keyword>
<proteinExistence type="predicted"/>
<reference evidence="6 7" key="1">
    <citation type="submission" date="2021-06" db="EMBL/GenBank/DDBJ databases">
        <authorList>
            <person name="Jeong J.W."/>
        </authorList>
    </citation>
    <scope>NUCLEOTIDE SEQUENCE [LARGE SCALE GENOMIC DNA]</scope>
    <source>
        <strain evidence="6 7">MMS21-TAE1-1</strain>
    </source>
</reference>
<dbReference type="EMBL" id="JAHOPC010000015">
    <property type="protein sequence ID" value="MBU8868493.1"/>
    <property type="molecule type" value="Genomic_DNA"/>
</dbReference>
<dbReference type="CDD" id="cd00207">
    <property type="entry name" value="fer2"/>
    <property type="match status" value="1"/>
</dbReference>
<gene>
    <name evidence="6" type="ORF">KSW38_19545</name>
</gene>
<dbReference type="RefSeq" id="WP_216926616.1">
    <property type="nucleotide sequence ID" value="NZ_JAHOPC010000015.1"/>
</dbReference>
<feature type="domain" description="2Fe-2S ferredoxin-type" evidence="5">
    <location>
        <begin position="2"/>
        <end position="103"/>
    </location>
</feature>
<dbReference type="Pfam" id="PF00111">
    <property type="entry name" value="Fer2"/>
    <property type="match status" value="1"/>
</dbReference>
<organism evidence="6 7">
    <name type="scientific">Paenarthrobacter aromaticivorans</name>
    <dbReference type="NCBI Taxonomy" id="2849150"/>
    <lineage>
        <taxon>Bacteria</taxon>
        <taxon>Bacillati</taxon>
        <taxon>Actinomycetota</taxon>
        <taxon>Actinomycetes</taxon>
        <taxon>Micrococcales</taxon>
        <taxon>Micrococcaceae</taxon>
        <taxon>Paenarthrobacter</taxon>
    </lineage>
</organism>
<name>A0ABS6ICA4_9MICC</name>
<keyword evidence="7" id="KW-1185">Reference proteome</keyword>
<dbReference type="InterPro" id="IPR001041">
    <property type="entry name" value="2Fe-2S_ferredoxin-type"/>
</dbReference>
<dbReference type="PROSITE" id="PS51085">
    <property type="entry name" value="2FE2S_FER_2"/>
    <property type="match status" value="1"/>
</dbReference>
<dbReference type="PANTHER" id="PTHR23426:SF67">
    <property type="entry name" value="2FE-2S FERREDOXIN-TYPE DOMAIN-CONTAINING PROTEIN"/>
    <property type="match status" value="1"/>
</dbReference>
<accession>A0ABS6ICA4</accession>
<evidence type="ECO:0000256" key="2">
    <source>
        <dbReference type="ARBA" id="ARBA00022723"/>
    </source>
</evidence>
<dbReference type="PANTHER" id="PTHR23426">
    <property type="entry name" value="FERREDOXIN/ADRENODOXIN"/>
    <property type="match status" value="1"/>
</dbReference>
<sequence>MPEIEFAYPDGSTELVTANIGQNVMKVAVNNNVRGIVGECGGEMSCATCHVVVMQGHQSRFEEASEDELDVLSSLDTLEPHSRLGCQLRVPAEDTIRFTVPDA</sequence>
<comment type="caution">
    <text evidence="6">The sequence shown here is derived from an EMBL/GenBank/DDBJ whole genome shotgun (WGS) entry which is preliminary data.</text>
</comment>
<evidence type="ECO:0000256" key="3">
    <source>
        <dbReference type="ARBA" id="ARBA00023004"/>
    </source>
</evidence>
<protein>
    <submittedName>
        <fullName evidence="6">2Fe-2S iron-sulfur cluster binding domain-containing protein</fullName>
    </submittedName>
</protein>
<keyword evidence="4" id="KW-0411">Iron-sulfur</keyword>
<evidence type="ECO:0000256" key="1">
    <source>
        <dbReference type="ARBA" id="ARBA00022714"/>
    </source>
</evidence>